<feature type="transmembrane region" description="Helical" evidence="8">
    <location>
        <begin position="157"/>
        <end position="176"/>
    </location>
</feature>
<dbReference type="EMBL" id="CM007653">
    <property type="protein sequence ID" value="ONI17168.1"/>
    <property type="molecule type" value="Genomic_DNA"/>
</dbReference>
<evidence type="ECO:0000256" key="1">
    <source>
        <dbReference type="ARBA" id="ARBA00004141"/>
    </source>
</evidence>
<keyword evidence="2 8" id="KW-0812">Transmembrane</keyword>
<accession>A0A251Q077</accession>
<keyword evidence="5" id="KW-0040">ANK repeat</keyword>
<evidence type="ECO:0000313" key="10">
    <source>
        <dbReference type="EMBL" id="ONI17168.1"/>
    </source>
</evidence>
<dbReference type="InterPro" id="IPR026961">
    <property type="entry name" value="PGG_dom"/>
</dbReference>
<reference evidence="10 11" key="1">
    <citation type="journal article" date="2013" name="Nat. Genet.">
        <title>The high-quality draft genome of peach (Prunus persica) identifies unique patterns of genetic diversity, domestication and genome evolution.</title>
        <authorList>
            <consortium name="International Peach Genome Initiative"/>
            <person name="Verde I."/>
            <person name="Abbott A.G."/>
            <person name="Scalabrin S."/>
            <person name="Jung S."/>
            <person name="Shu S."/>
            <person name="Marroni F."/>
            <person name="Zhebentyayeva T."/>
            <person name="Dettori M.T."/>
            <person name="Grimwood J."/>
            <person name="Cattonaro F."/>
            <person name="Zuccolo A."/>
            <person name="Rossini L."/>
            <person name="Jenkins J."/>
            <person name="Vendramin E."/>
            <person name="Meisel L.A."/>
            <person name="Decroocq V."/>
            <person name="Sosinski B."/>
            <person name="Prochnik S."/>
            <person name="Mitros T."/>
            <person name="Policriti A."/>
            <person name="Cipriani G."/>
            <person name="Dondini L."/>
            <person name="Ficklin S."/>
            <person name="Goodstein D.M."/>
            <person name="Xuan P."/>
            <person name="Del Fabbro C."/>
            <person name="Aramini V."/>
            <person name="Copetti D."/>
            <person name="Gonzalez S."/>
            <person name="Horner D.S."/>
            <person name="Falchi R."/>
            <person name="Lucas S."/>
            <person name="Mica E."/>
            <person name="Maldonado J."/>
            <person name="Lazzari B."/>
            <person name="Bielenberg D."/>
            <person name="Pirona R."/>
            <person name="Miculan M."/>
            <person name="Barakat A."/>
            <person name="Testolin R."/>
            <person name="Stella A."/>
            <person name="Tartarini S."/>
            <person name="Tonutti P."/>
            <person name="Arus P."/>
            <person name="Orellana A."/>
            <person name="Wells C."/>
            <person name="Main D."/>
            <person name="Vizzotto G."/>
            <person name="Silva H."/>
            <person name="Salamini F."/>
            <person name="Schmutz J."/>
            <person name="Morgante M."/>
            <person name="Rokhsar D.S."/>
        </authorList>
    </citation>
    <scope>NUCLEOTIDE SEQUENCE [LARGE SCALE GENOMIC DNA]</scope>
    <source>
        <strain evidence="11">cv. Nemared</strain>
    </source>
</reference>
<organism evidence="10 11">
    <name type="scientific">Prunus persica</name>
    <name type="common">Peach</name>
    <name type="synonym">Amygdalus persica</name>
    <dbReference type="NCBI Taxonomy" id="3760"/>
    <lineage>
        <taxon>Eukaryota</taxon>
        <taxon>Viridiplantae</taxon>
        <taxon>Streptophyta</taxon>
        <taxon>Embryophyta</taxon>
        <taxon>Tracheophyta</taxon>
        <taxon>Spermatophyta</taxon>
        <taxon>Magnoliopsida</taxon>
        <taxon>eudicotyledons</taxon>
        <taxon>Gunneridae</taxon>
        <taxon>Pentapetalae</taxon>
        <taxon>rosids</taxon>
        <taxon>fabids</taxon>
        <taxon>Rosales</taxon>
        <taxon>Rosaceae</taxon>
        <taxon>Amygdaloideae</taxon>
        <taxon>Amygdaleae</taxon>
        <taxon>Prunus</taxon>
    </lineage>
</organism>
<protein>
    <recommendedName>
        <fullName evidence="9">PGG domain-containing protein</fullName>
    </recommendedName>
</protein>
<keyword evidence="3" id="KW-0677">Repeat</keyword>
<evidence type="ECO:0000256" key="2">
    <source>
        <dbReference type="ARBA" id="ARBA00022692"/>
    </source>
</evidence>
<dbReference type="Proteomes" id="UP000006882">
    <property type="component" value="Chromosome G3"/>
</dbReference>
<dbReference type="Pfam" id="PF13962">
    <property type="entry name" value="PGG"/>
    <property type="match status" value="1"/>
</dbReference>
<sequence length="286" mass="32065">MVRLVQTIPAAKAEANGSEQNPRDSSSLEPDLDQILLEPGMERKSNKLDRQSPPPRTTAAPAGKIWNKTLATARRLINALVNCLEFPKTWVEATRDMLMVVATMISTATFQAIINPPGGVWEENKTNGTISYCTDDHKCLAGTAVAGNRLPEEFLTFIRFNTISFFASLSVTLLLVGGFPLQNYIIMWLLSMAICITLSSMALTYMQALMLVLPETEFFFSYGDMYDISINAWCSLLLSITLIHTTRLINWLAKKFSRRFKHNIPKSLRDVVDSLTAPARHRTNKF</sequence>
<comment type="subcellular location">
    <subcellularLocation>
        <location evidence="1">Membrane</location>
        <topology evidence="1">Multi-pass membrane protein</topology>
    </subcellularLocation>
</comment>
<feature type="transmembrane region" description="Helical" evidence="8">
    <location>
        <begin position="230"/>
        <end position="253"/>
    </location>
</feature>
<feature type="region of interest" description="Disordered" evidence="7">
    <location>
        <begin position="9"/>
        <end position="62"/>
    </location>
</feature>
<dbReference type="PANTHER" id="PTHR24186:SF37">
    <property type="entry name" value="PGG DOMAIN-CONTAINING PROTEIN"/>
    <property type="match status" value="1"/>
</dbReference>
<feature type="transmembrane region" description="Helical" evidence="8">
    <location>
        <begin position="188"/>
        <end position="210"/>
    </location>
</feature>
<dbReference type="PANTHER" id="PTHR24186">
    <property type="entry name" value="PROTEIN PHOSPHATASE 1 REGULATORY SUBUNIT"/>
    <property type="match status" value="1"/>
</dbReference>
<dbReference type="GO" id="GO:0016020">
    <property type="term" value="C:membrane"/>
    <property type="evidence" value="ECO:0000318"/>
    <property type="project" value="GO_Central"/>
</dbReference>
<gene>
    <name evidence="10" type="ORF">PRUPE_3G142200</name>
</gene>
<dbReference type="STRING" id="3760.A0A251Q077"/>
<evidence type="ECO:0000256" key="3">
    <source>
        <dbReference type="ARBA" id="ARBA00022737"/>
    </source>
</evidence>
<evidence type="ECO:0000313" key="11">
    <source>
        <dbReference type="Proteomes" id="UP000006882"/>
    </source>
</evidence>
<name>A0A251Q077_PRUPE</name>
<feature type="compositionally biased region" description="Polar residues" evidence="7">
    <location>
        <begin position="17"/>
        <end position="28"/>
    </location>
</feature>
<evidence type="ECO:0000259" key="9">
    <source>
        <dbReference type="Pfam" id="PF13962"/>
    </source>
</evidence>
<keyword evidence="6 8" id="KW-0472">Membrane</keyword>
<evidence type="ECO:0000256" key="5">
    <source>
        <dbReference type="ARBA" id="ARBA00023043"/>
    </source>
</evidence>
<evidence type="ECO:0000256" key="7">
    <source>
        <dbReference type="SAM" id="MobiDB-lite"/>
    </source>
</evidence>
<dbReference type="Gramene" id="ONI17168">
    <property type="protein sequence ID" value="ONI17168"/>
    <property type="gene ID" value="PRUPE_3G142200"/>
</dbReference>
<dbReference type="AlphaFoldDB" id="A0A251Q077"/>
<keyword evidence="4 8" id="KW-1133">Transmembrane helix</keyword>
<proteinExistence type="predicted"/>
<feature type="compositionally biased region" description="Basic and acidic residues" evidence="7">
    <location>
        <begin position="40"/>
        <end position="50"/>
    </location>
</feature>
<evidence type="ECO:0000256" key="4">
    <source>
        <dbReference type="ARBA" id="ARBA00022989"/>
    </source>
</evidence>
<dbReference type="OrthoDB" id="1165447at2759"/>
<dbReference type="eggNOG" id="KOG0504">
    <property type="taxonomic scope" value="Eukaryota"/>
</dbReference>
<keyword evidence="11" id="KW-1185">Reference proteome</keyword>
<evidence type="ECO:0000256" key="6">
    <source>
        <dbReference type="ARBA" id="ARBA00023136"/>
    </source>
</evidence>
<evidence type="ECO:0000256" key="8">
    <source>
        <dbReference type="SAM" id="Phobius"/>
    </source>
</evidence>
<feature type="domain" description="PGG" evidence="9">
    <location>
        <begin position="89"/>
        <end position="211"/>
    </location>
</feature>